<keyword evidence="3" id="KW-0804">Transcription</keyword>
<dbReference type="Proteomes" id="UP000818029">
    <property type="component" value="Chromosome A08"/>
</dbReference>
<evidence type="ECO:0000259" key="5">
    <source>
        <dbReference type="PROSITE" id="PS51005"/>
    </source>
</evidence>
<organism evidence="6 7">
    <name type="scientific">Gossypium hirsutum</name>
    <name type="common">Upland cotton</name>
    <name type="synonym">Gossypium mexicanum</name>
    <dbReference type="NCBI Taxonomy" id="3635"/>
    <lineage>
        <taxon>Eukaryota</taxon>
        <taxon>Viridiplantae</taxon>
        <taxon>Streptophyta</taxon>
        <taxon>Embryophyta</taxon>
        <taxon>Tracheophyta</taxon>
        <taxon>Spermatophyta</taxon>
        <taxon>Magnoliopsida</taxon>
        <taxon>eudicotyledons</taxon>
        <taxon>Gunneridae</taxon>
        <taxon>Pentapetalae</taxon>
        <taxon>rosids</taxon>
        <taxon>malvids</taxon>
        <taxon>Malvales</taxon>
        <taxon>Malvaceae</taxon>
        <taxon>Malvoideae</taxon>
        <taxon>Gossypium</taxon>
    </lineage>
</organism>
<dbReference type="Pfam" id="PF02365">
    <property type="entry name" value="NAM"/>
    <property type="match status" value="1"/>
</dbReference>
<gene>
    <name evidence="7" type="primary">LOC107940244</name>
</gene>
<dbReference type="PROSITE" id="PS51005">
    <property type="entry name" value="NAC"/>
    <property type="match status" value="1"/>
</dbReference>
<dbReference type="InterPro" id="IPR036093">
    <property type="entry name" value="NAC_dom_sf"/>
</dbReference>
<dbReference type="InterPro" id="IPR027417">
    <property type="entry name" value="P-loop_NTPase"/>
</dbReference>
<dbReference type="InterPro" id="IPR003441">
    <property type="entry name" value="NAC-dom"/>
</dbReference>
<keyword evidence="1" id="KW-0805">Transcription regulation</keyword>
<dbReference type="PANTHER" id="PTHR31719:SF134">
    <property type="entry name" value="NAC DOMAIN-CONTAINING PROTEIN 104"/>
    <property type="match status" value="1"/>
</dbReference>
<protein>
    <submittedName>
        <fullName evidence="7">NAC domain-containing protein 45</fullName>
    </submittedName>
</protein>
<feature type="domain" description="NAC" evidence="5">
    <location>
        <begin position="20"/>
        <end position="183"/>
    </location>
</feature>
<evidence type="ECO:0000256" key="3">
    <source>
        <dbReference type="ARBA" id="ARBA00023163"/>
    </source>
</evidence>
<dbReference type="RefSeq" id="XP_040931965.1">
    <property type="nucleotide sequence ID" value="XM_041076031.1"/>
</dbReference>
<evidence type="ECO:0000256" key="4">
    <source>
        <dbReference type="ARBA" id="ARBA00023242"/>
    </source>
</evidence>
<accession>A0ABM2YN68</accession>
<keyword evidence="2" id="KW-0238">DNA-binding</keyword>
<evidence type="ECO:0000313" key="6">
    <source>
        <dbReference type="Proteomes" id="UP000818029"/>
    </source>
</evidence>
<dbReference type="PANTHER" id="PTHR31719">
    <property type="entry name" value="NAC TRANSCRIPTION FACTOR 56"/>
    <property type="match status" value="1"/>
</dbReference>
<keyword evidence="6" id="KW-1185">Reference proteome</keyword>
<dbReference type="GeneID" id="107940244"/>
<proteinExistence type="predicted"/>
<dbReference type="Gene3D" id="2.170.150.80">
    <property type="entry name" value="NAC domain"/>
    <property type="match status" value="1"/>
</dbReference>
<reference evidence="6" key="1">
    <citation type="journal article" date="2020" name="Nat. Genet.">
        <title>Genomic diversifications of five Gossypium allopolyploid species and their impact on cotton improvement.</title>
        <authorList>
            <person name="Chen Z.J."/>
            <person name="Sreedasyam A."/>
            <person name="Ando A."/>
            <person name="Song Q."/>
            <person name="De Santiago L.M."/>
            <person name="Hulse-Kemp A.M."/>
            <person name="Ding M."/>
            <person name="Ye W."/>
            <person name="Kirkbride R.C."/>
            <person name="Jenkins J."/>
            <person name="Plott C."/>
            <person name="Lovell J."/>
            <person name="Lin Y.M."/>
            <person name="Vaughn R."/>
            <person name="Liu B."/>
            <person name="Simpson S."/>
            <person name="Scheffler B.E."/>
            <person name="Wen L."/>
            <person name="Saski C.A."/>
            <person name="Grover C.E."/>
            <person name="Hu G."/>
            <person name="Conover J.L."/>
            <person name="Carlson J.W."/>
            <person name="Shu S."/>
            <person name="Boston L.B."/>
            <person name="Williams M."/>
            <person name="Peterson D.G."/>
            <person name="McGee K."/>
            <person name="Jones D.C."/>
            <person name="Wendel J.F."/>
            <person name="Stelly D.M."/>
            <person name="Grimwood J."/>
            <person name="Schmutz J."/>
        </authorList>
    </citation>
    <scope>NUCLEOTIDE SEQUENCE [LARGE SCALE GENOMIC DNA]</scope>
    <source>
        <strain evidence="6">cv. TM-1</strain>
    </source>
</reference>
<keyword evidence="4" id="KW-0539">Nucleus</keyword>
<dbReference type="SUPFAM" id="SSF101941">
    <property type="entry name" value="NAC domain"/>
    <property type="match status" value="1"/>
</dbReference>
<reference evidence="7" key="2">
    <citation type="submission" date="2025-08" db="UniProtKB">
        <authorList>
            <consortium name="RefSeq"/>
        </authorList>
    </citation>
    <scope>IDENTIFICATION</scope>
</reference>
<sequence>MAAALVSDDNFLDEYENKALPIGYRFVPRDHELISFYLFNKIKGFQLPFDVIKNIDFYYLDPFHFSPCEFKHGRKNNEAYYFTKTKEIRSKMDRIERHTRNGYWKSCGKAEEIKHRDRIIGLKRLFVFHWRIPELGFGKWVMHEFSIHLPFWYLIHYLMKKSRPRQEEVDQSKDIVLALATNRPGDLDSAVADRIDEVLEFPLPGEDERFKLLKLYLDKYIAQAGSRNPVCFKSFQKQQQD</sequence>
<evidence type="ECO:0000256" key="2">
    <source>
        <dbReference type="ARBA" id="ARBA00023125"/>
    </source>
</evidence>
<evidence type="ECO:0000256" key="1">
    <source>
        <dbReference type="ARBA" id="ARBA00023015"/>
    </source>
</evidence>
<evidence type="ECO:0000313" key="7">
    <source>
        <dbReference type="RefSeq" id="XP_040931965.1"/>
    </source>
</evidence>
<name>A0ABM2YN68_GOSHI</name>
<dbReference type="SUPFAM" id="SSF52540">
    <property type="entry name" value="P-loop containing nucleoside triphosphate hydrolases"/>
    <property type="match status" value="1"/>
</dbReference>